<dbReference type="AlphaFoldDB" id="A0A1I7B570"/>
<dbReference type="PANTHER" id="PTHR41339">
    <property type="entry name" value="LIPL48"/>
    <property type="match status" value="1"/>
</dbReference>
<reference evidence="1 2" key="1">
    <citation type="submission" date="2016-10" db="EMBL/GenBank/DDBJ databases">
        <authorList>
            <person name="de Groot N.N."/>
        </authorList>
    </citation>
    <scope>NUCLEOTIDE SEQUENCE [LARGE SCALE GENOMIC DNA]</scope>
    <source>
        <strain evidence="1 2">CGMCC 1.7005</strain>
    </source>
</reference>
<evidence type="ECO:0000313" key="1">
    <source>
        <dbReference type="EMBL" id="SFT82275.1"/>
    </source>
</evidence>
<dbReference type="RefSeq" id="WP_090250890.1">
    <property type="nucleotide sequence ID" value="NZ_FPAS01000004.1"/>
</dbReference>
<dbReference type="OrthoDB" id="1521716at2"/>
<dbReference type="InterPro" id="IPR011050">
    <property type="entry name" value="Pectin_lyase_fold/virulence"/>
</dbReference>
<dbReference type="STRING" id="477690.SAMN05216474_2559"/>
<dbReference type="Proteomes" id="UP000236454">
    <property type="component" value="Unassembled WGS sequence"/>
</dbReference>
<organism evidence="1 2">
    <name type="scientific">Lishizhenia tianjinensis</name>
    <dbReference type="NCBI Taxonomy" id="477690"/>
    <lineage>
        <taxon>Bacteria</taxon>
        <taxon>Pseudomonadati</taxon>
        <taxon>Bacteroidota</taxon>
        <taxon>Flavobacteriia</taxon>
        <taxon>Flavobacteriales</taxon>
        <taxon>Crocinitomicaceae</taxon>
        <taxon>Lishizhenia</taxon>
    </lineage>
</organism>
<keyword evidence="2" id="KW-1185">Reference proteome</keyword>
<sequence>MKKKTQIVGMALVAGALTLGTVSCKEKGCMDETAINYNADAEKDDDSCEYATGDEVKKSGEISSDETWTADKVYVLEGRVFVSSGVKLTIEPGTIIKGAEGTGTNASALIIARGATIDAQGTAAKPIIFTSILDNIEVGQTSGTNLDETDTGKWGGIIVLGAAPTSAENGDTETQIEGIPATEAYGAFGGTNAADNSGIMTYISIRHGGALIGAGNEINGLTLGGVGNGTTINNIEVMSNLDDGIEFFGGTVNVDNAIVGFQGDDGIDIDMNYSGTVNNFFVIGGADSDEGLEIDGPEGSTYTDGMFTLKNGTVITAVGAGSGSDLKSKAQGTIENVVFSGYATNAMKFRTSFSDAGNCTVKSDAFTHLTVDGTLVFTNVEVVGAANVENAISVYTGTDGAEGCVTAVEEAAAELAANPAIVSTATVGGDASAFSWTWAAAKGKL</sequence>
<proteinExistence type="predicted"/>
<name>A0A1I7B570_9FLAO</name>
<evidence type="ECO:0000313" key="2">
    <source>
        <dbReference type="Proteomes" id="UP000236454"/>
    </source>
</evidence>
<dbReference type="SUPFAM" id="SSF51126">
    <property type="entry name" value="Pectin lyase-like"/>
    <property type="match status" value="1"/>
</dbReference>
<protein>
    <submittedName>
        <fullName evidence="1">Uncharacterized protein</fullName>
    </submittedName>
</protein>
<dbReference type="EMBL" id="FPAS01000004">
    <property type="protein sequence ID" value="SFT82275.1"/>
    <property type="molecule type" value="Genomic_DNA"/>
</dbReference>
<dbReference type="PROSITE" id="PS51257">
    <property type="entry name" value="PROKAR_LIPOPROTEIN"/>
    <property type="match status" value="1"/>
</dbReference>
<accession>A0A1I7B570</accession>
<gene>
    <name evidence="1" type="ORF">SAMN05216474_2559</name>
</gene>
<dbReference type="PANTHER" id="PTHR41339:SF1">
    <property type="entry name" value="SECRETED PROTEIN"/>
    <property type="match status" value="1"/>
</dbReference>